<dbReference type="AlphaFoldDB" id="A0A559JXA8"/>
<comment type="caution">
    <text evidence="1">The sequence shown here is derived from an EMBL/GenBank/DDBJ whole genome shotgun (WGS) entry which is preliminary data.</text>
</comment>
<reference evidence="1 2" key="1">
    <citation type="submission" date="2019-07" db="EMBL/GenBank/DDBJ databases">
        <authorList>
            <person name="Kim J."/>
        </authorList>
    </citation>
    <scope>NUCLEOTIDE SEQUENCE [LARGE SCALE GENOMIC DNA]</scope>
    <source>
        <strain evidence="1 2">G13</strain>
    </source>
</reference>
<organism evidence="1 2">
    <name type="scientific">Cohnella terricola</name>
    <dbReference type="NCBI Taxonomy" id="1289167"/>
    <lineage>
        <taxon>Bacteria</taxon>
        <taxon>Bacillati</taxon>
        <taxon>Bacillota</taxon>
        <taxon>Bacilli</taxon>
        <taxon>Bacillales</taxon>
        <taxon>Paenibacillaceae</taxon>
        <taxon>Cohnella</taxon>
    </lineage>
</organism>
<sequence length="324" mass="36629">MMRKIQVISLAGILLVAGCQSGSPASSTKLPIQAAEETDSVSPVAAIEPAAGTERVNHLSVWDELAAKHPDNGTFILDSASEPDMFRFYLEGLRHSNPYVQWYACNRMIWFDYREDKQEALDALKLLTKSKKDGVKQAAQFALHVFERDFDDEAFSRSPDGKRTAFHLYNEARYNDGIVWIYDSETRAVNPLPGEWPSIERLVWSPDSRALAVEFGGRIWGNVDLIDPATGDSLLQPGVFDLLRSKKLYTADKQGRPDPYNRLVEWDPKGRKAMLSYAFTDDDYNVQQGVLVYDIAKSAYTDVKRYPSGTDSYPRLNKPEGFKW</sequence>
<keyword evidence="2" id="KW-1185">Reference proteome</keyword>
<dbReference type="Gene3D" id="2.120.10.30">
    <property type="entry name" value="TolB, C-terminal domain"/>
    <property type="match status" value="1"/>
</dbReference>
<accession>A0A559JXA8</accession>
<dbReference type="InterPro" id="IPR011042">
    <property type="entry name" value="6-blade_b-propeller_TolB-like"/>
</dbReference>
<dbReference type="EMBL" id="VNJJ01000001">
    <property type="protein sequence ID" value="TVY04519.1"/>
    <property type="molecule type" value="Genomic_DNA"/>
</dbReference>
<evidence type="ECO:0000313" key="1">
    <source>
        <dbReference type="EMBL" id="TVY04519.1"/>
    </source>
</evidence>
<dbReference type="SUPFAM" id="SSF82171">
    <property type="entry name" value="DPP6 N-terminal domain-like"/>
    <property type="match status" value="1"/>
</dbReference>
<dbReference type="OrthoDB" id="2679609at2"/>
<dbReference type="PROSITE" id="PS51257">
    <property type="entry name" value="PROKAR_LIPOPROTEIN"/>
    <property type="match status" value="1"/>
</dbReference>
<dbReference type="Proteomes" id="UP000316330">
    <property type="component" value="Unassembled WGS sequence"/>
</dbReference>
<gene>
    <name evidence="1" type="ORF">FPZ45_02780</name>
</gene>
<proteinExistence type="predicted"/>
<name>A0A559JXA8_9BACL</name>
<evidence type="ECO:0000313" key="2">
    <source>
        <dbReference type="Proteomes" id="UP000316330"/>
    </source>
</evidence>
<protein>
    <submittedName>
        <fullName evidence="1">Uncharacterized protein</fullName>
    </submittedName>
</protein>
<dbReference type="RefSeq" id="WP_144698118.1">
    <property type="nucleotide sequence ID" value="NZ_VNJJ01000001.1"/>
</dbReference>